<dbReference type="PANTHER" id="PTHR43691:SF11">
    <property type="entry name" value="FI09636P-RELATED"/>
    <property type="match status" value="1"/>
</dbReference>
<dbReference type="GO" id="GO:0004731">
    <property type="term" value="F:purine-nucleoside phosphorylase activity"/>
    <property type="evidence" value="ECO:0007669"/>
    <property type="project" value="InterPro"/>
</dbReference>
<dbReference type="CDD" id="cd09006">
    <property type="entry name" value="PNP_EcPNPI-like"/>
    <property type="match status" value="1"/>
</dbReference>
<comment type="catalytic activity">
    <reaction evidence="5">
        <text>uridine + phosphate = alpha-D-ribose 1-phosphate + uracil</text>
        <dbReference type="Rhea" id="RHEA:24388"/>
        <dbReference type="ChEBI" id="CHEBI:16704"/>
        <dbReference type="ChEBI" id="CHEBI:17568"/>
        <dbReference type="ChEBI" id="CHEBI:43474"/>
        <dbReference type="ChEBI" id="CHEBI:57720"/>
        <dbReference type="EC" id="2.4.2.3"/>
    </reaction>
</comment>
<name>A0A6G9HHM2_9MOLU</name>
<keyword evidence="4 7" id="KW-0808">Transferase</keyword>
<organism evidence="7">
    <name type="scientific">uncultured Mycoplasmataceae bacterium</name>
    <dbReference type="NCBI Taxonomy" id="300027"/>
    <lineage>
        <taxon>Bacteria</taxon>
        <taxon>Bacillati</taxon>
        <taxon>Mycoplasmatota</taxon>
        <taxon>Mollicutes</taxon>
        <taxon>Mycoplasmataceae</taxon>
        <taxon>environmental samples</taxon>
    </lineage>
</organism>
<evidence type="ECO:0000256" key="3">
    <source>
        <dbReference type="ARBA" id="ARBA00022676"/>
    </source>
</evidence>
<dbReference type="AlphaFoldDB" id="A0A6G9HHM2"/>
<reference evidence="7" key="1">
    <citation type="journal article" date="2020" name="J. ISSAAS">
        <title>Lactobacilli and other gastrointestinal microbiota of Peromyscus leucopus, reservoir host for agents of Lyme disease and other zoonoses in North America.</title>
        <authorList>
            <person name="Milovic A."/>
            <person name="Bassam K."/>
            <person name="Shao H."/>
            <person name="Chatzistamou I."/>
            <person name="Tufts D.M."/>
            <person name="Diuk-Wasser M."/>
            <person name="Barbour A.G."/>
        </authorList>
    </citation>
    <scope>NUCLEOTIDE SEQUENCE</scope>
    <source>
        <strain evidence="7">LL85</strain>
    </source>
</reference>
<dbReference type="InterPro" id="IPR000845">
    <property type="entry name" value="Nucleoside_phosphorylase_d"/>
</dbReference>
<keyword evidence="3 7" id="KW-0328">Glycosyltransferase</keyword>
<dbReference type="Gene3D" id="3.40.50.1580">
    <property type="entry name" value="Nucleoside phosphorylase domain"/>
    <property type="match status" value="1"/>
</dbReference>
<dbReference type="NCBIfam" id="TIGR00107">
    <property type="entry name" value="deoD"/>
    <property type="match status" value="1"/>
</dbReference>
<dbReference type="SUPFAM" id="SSF53167">
    <property type="entry name" value="Purine and uridine phosphorylases"/>
    <property type="match status" value="1"/>
</dbReference>
<evidence type="ECO:0000256" key="4">
    <source>
        <dbReference type="ARBA" id="ARBA00022679"/>
    </source>
</evidence>
<dbReference type="PANTHER" id="PTHR43691">
    <property type="entry name" value="URIDINE PHOSPHORYLASE"/>
    <property type="match status" value="1"/>
</dbReference>
<gene>
    <name evidence="7" type="primary">deoD</name>
    <name evidence="7" type="ORF">PlMoll_0810</name>
</gene>
<dbReference type="GO" id="GO:0004850">
    <property type="term" value="F:uridine phosphorylase activity"/>
    <property type="evidence" value="ECO:0007669"/>
    <property type="project" value="UniProtKB-EC"/>
</dbReference>
<evidence type="ECO:0000256" key="5">
    <source>
        <dbReference type="ARBA" id="ARBA00048447"/>
    </source>
</evidence>
<sequence length="239" mass="26572">MCIPTPHNEAKKTDIAKIVLMPGDPLRAKIAAETFLKNSKLVNQVRGMYAYTGTYKGKKITIMAHGMGIPSIGIYSYELFKFYDVDYIIRIGTAGGYKGIEVGDVIISNAAYSYSTYAKDIGIKNAPKKLLPSKKLLNTAVKTANEMKLKYHVGQTASEDAFYNAYSVKEAIKRNHNSIAVEMEAYALYANAQYLKKNALTILTCSDSFFSKKQMSSKERQESTKTMIKLALNTAIKLK</sequence>
<dbReference type="GO" id="GO:0006152">
    <property type="term" value="P:purine nucleoside catabolic process"/>
    <property type="evidence" value="ECO:0007669"/>
    <property type="project" value="TreeGrafter"/>
</dbReference>
<dbReference type="InterPro" id="IPR004402">
    <property type="entry name" value="DeoD-type"/>
</dbReference>
<dbReference type="GO" id="GO:0005829">
    <property type="term" value="C:cytosol"/>
    <property type="evidence" value="ECO:0007669"/>
    <property type="project" value="TreeGrafter"/>
</dbReference>
<accession>A0A6G9HHM2</accession>
<dbReference type="Pfam" id="PF01048">
    <property type="entry name" value="PNP_UDP_1"/>
    <property type="match status" value="1"/>
</dbReference>
<evidence type="ECO:0000259" key="6">
    <source>
        <dbReference type="Pfam" id="PF01048"/>
    </source>
</evidence>
<protein>
    <recommendedName>
        <fullName evidence="2">Uridine phosphorylase</fullName>
        <ecNumber evidence="1">2.4.2.3</ecNumber>
    </recommendedName>
</protein>
<proteinExistence type="predicted"/>
<evidence type="ECO:0000256" key="1">
    <source>
        <dbReference type="ARBA" id="ARBA00011888"/>
    </source>
</evidence>
<dbReference type="NCBIfam" id="NF004489">
    <property type="entry name" value="PRK05819.1"/>
    <property type="match status" value="1"/>
</dbReference>
<evidence type="ECO:0000256" key="2">
    <source>
        <dbReference type="ARBA" id="ARBA00021980"/>
    </source>
</evidence>
<evidence type="ECO:0000313" key="7">
    <source>
        <dbReference type="EMBL" id="QIQ09918.1"/>
    </source>
</evidence>
<feature type="domain" description="Nucleoside phosphorylase" evidence="6">
    <location>
        <begin position="17"/>
        <end position="228"/>
    </location>
</feature>
<dbReference type="InterPro" id="IPR035994">
    <property type="entry name" value="Nucleoside_phosphorylase_sf"/>
</dbReference>
<dbReference type="EMBL" id="MN991199">
    <property type="protein sequence ID" value="QIQ09918.1"/>
    <property type="molecule type" value="Genomic_DNA"/>
</dbReference>
<dbReference type="EC" id="2.4.2.3" evidence="1"/>